<dbReference type="RefSeq" id="WP_058726059.1">
    <property type="nucleotide sequence ID" value="NZ_LDQC01000057.1"/>
</dbReference>
<gene>
    <name evidence="1" type="ORF">NS184_10505</name>
</gene>
<reference evidence="1 2" key="1">
    <citation type="journal article" date="2016" name="Front. Microbiol.">
        <title>Genomic Resource of Rice Seed Associated Bacteria.</title>
        <authorList>
            <person name="Midha S."/>
            <person name="Bansal K."/>
            <person name="Sharma S."/>
            <person name="Kumar N."/>
            <person name="Patil P.P."/>
            <person name="Chaudhry V."/>
            <person name="Patil P.B."/>
        </authorList>
    </citation>
    <scope>NUCLEOTIDE SEQUENCE [LARGE SCALE GENOMIC DNA]</scope>
    <source>
        <strain evidence="1 2">NS184</strain>
    </source>
</reference>
<proteinExistence type="predicted"/>
<comment type="caution">
    <text evidence="1">The sequence shown here is derived from an EMBL/GenBank/DDBJ whole genome shotgun (WGS) entry which is preliminary data.</text>
</comment>
<dbReference type="AlphaFoldDB" id="A0A175RR66"/>
<dbReference type="Proteomes" id="UP000078252">
    <property type="component" value="Unassembled WGS sequence"/>
</dbReference>
<dbReference type="EMBL" id="LDQC01000057">
    <property type="protein sequence ID" value="KTR05299.1"/>
    <property type="molecule type" value="Genomic_DNA"/>
</dbReference>
<name>A0A175RR66_9MICO</name>
<evidence type="ECO:0000313" key="1">
    <source>
        <dbReference type="EMBL" id="KTR05299.1"/>
    </source>
</evidence>
<protein>
    <submittedName>
        <fullName evidence="1">Uncharacterized protein</fullName>
    </submittedName>
</protein>
<evidence type="ECO:0000313" key="2">
    <source>
        <dbReference type="Proteomes" id="UP000078252"/>
    </source>
</evidence>
<dbReference type="PATRIC" id="fig|33881.3.peg.2448"/>
<accession>A0A175RR66</accession>
<dbReference type="OrthoDB" id="2426596at2"/>
<sequence length="288" mass="31637">MGMITDTSRGDWLLPRAGAWATAGGVVGTGFEAYARVLHPLDARRHDLAVTDGWGLHPVVEERAWRWAEVAAHRGRHLHPRVQWTRLTGAEPPLTFETDDGWAVGPPEEGQLDTAVLATLTEHLGPATTTPDDLVAAVWDGWGDLNGSTATLSFFIGEPSEEDIREQQRSDAERALRDAAVQRGLQGPVFEWPGRSFHLMTASVRLFADPAWLDAADLETWPGAGHTPQMLWPEDRAWVLATEIDWDATIVGGGRDLVDGIVGDDRFEAFEVEVDDDLSWAGDVDHRA</sequence>
<organism evidence="1 2">
    <name type="scientific">Curtobacterium luteum</name>
    <dbReference type="NCBI Taxonomy" id="33881"/>
    <lineage>
        <taxon>Bacteria</taxon>
        <taxon>Bacillati</taxon>
        <taxon>Actinomycetota</taxon>
        <taxon>Actinomycetes</taxon>
        <taxon>Micrococcales</taxon>
        <taxon>Microbacteriaceae</taxon>
        <taxon>Curtobacterium</taxon>
    </lineage>
</organism>
<dbReference type="STRING" id="33881.NS184_10505"/>